<reference evidence="10 11" key="1">
    <citation type="journal article" date="2014" name="Int. J. Syst. Evol. Microbiol.">
        <title>Jeotgalibaca dankookensis gen. nov., sp. nov., a member of the family Carnobacteriaceae, isolated from seujeot (Korean traditional food).</title>
        <authorList>
            <person name="Lee D.G."/>
            <person name="Trujillo M.E."/>
            <person name="Kang H."/>
            <person name="Ahn T.Y."/>
        </authorList>
    </citation>
    <scope>NUCLEOTIDE SEQUENCE [LARGE SCALE GENOMIC DNA]</scope>
    <source>
        <strain evidence="10 11">EX-07</strain>
    </source>
</reference>
<dbReference type="InterPro" id="IPR026033">
    <property type="entry name" value="Azg-like_bact_archaea"/>
</dbReference>
<dbReference type="InterPro" id="IPR006043">
    <property type="entry name" value="NCS2"/>
</dbReference>
<feature type="transmembrane region" description="Helical" evidence="9">
    <location>
        <begin position="12"/>
        <end position="33"/>
    </location>
</feature>
<keyword evidence="6 8" id="KW-1133">Transmembrane helix</keyword>
<proteinExistence type="inferred from homology"/>
<feature type="transmembrane region" description="Helical" evidence="9">
    <location>
        <begin position="99"/>
        <end position="118"/>
    </location>
</feature>
<feature type="transmembrane region" description="Helical" evidence="9">
    <location>
        <begin position="130"/>
        <end position="147"/>
    </location>
</feature>
<evidence type="ECO:0000313" key="11">
    <source>
        <dbReference type="Proteomes" id="UP000188993"/>
    </source>
</evidence>
<dbReference type="EMBL" id="CP019728">
    <property type="protein sequence ID" value="AQS53550.1"/>
    <property type="molecule type" value="Genomic_DNA"/>
</dbReference>
<comment type="similarity">
    <text evidence="2 8">Belongs to the nucleobase:cation symporter-2 (NCS2) (TC 2.A.40) family. Azg-like subfamily.</text>
</comment>
<keyword evidence="11" id="KW-1185">Reference proteome</keyword>
<evidence type="ECO:0000256" key="5">
    <source>
        <dbReference type="ARBA" id="ARBA00022692"/>
    </source>
</evidence>
<dbReference type="Pfam" id="PF00860">
    <property type="entry name" value="Xan_ur_permease"/>
    <property type="match status" value="2"/>
</dbReference>
<keyword evidence="7 8" id="KW-0472">Membrane</keyword>
<evidence type="ECO:0000256" key="2">
    <source>
        <dbReference type="ARBA" id="ARBA00005697"/>
    </source>
</evidence>
<feature type="transmembrane region" description="Helical" evidence="9">
    <location>
        <begin position="398"/>
        <end position="415"/>
    </location>
</feature>
<feature type="transmembrane region" description="Helical" evidence="9">
    <location>
        <begin position="285"/>
        <end position="306"/>
    </location>
</feature>
<evidence type="ECO:0000256" key="7">
    <source>
        <dbReference type="ARBA" id="ARBA00023136"/>
    </source>
</evidence>
<evidence type="ECO:0000256" key="9">
    <source>
        <dbReference type="SAM" id="Phobius"/>
    </source>
</evidence>
<feature type="transmembrane region" description="Helical" evidence="9">
    <location>
        <begin position="427"/>
        <end position="456"/>
    </location>
</feature>
<comment type="subcellular location">
    <subcellularLocation>
        <location evidence="1 8">Cell membrane</location>
        <topology evidence="1 8">Multi-pass membrane protein</topology>
    </subcellularLocation>
</comment>
<feature type="transmembrane region" description="Helical" evidence="9">
    <location>
        <begin position="468"/>
        <end position="486"/>
    </location>
</feature>
<evidence type="ECO:0000256" key="8">
    <source>
        <dbReference type="PIRNR" id="PIRNR005353"/>
    </source>
</evidence>
<keyword evidence="5 8" id="KW-0812">Transmembrane</keyword>
<gene>
    <name evidence="10" type="primary">adeP</name>
    <name evidence="10" type="ORF">BW727_101183</name>
</gene>
<dbReference type="InterPro" id="IPR045018">
    <property type="entry name" value="Azg-like"/>
</dbReference>
<name>A0A1S6IQ07_9LACT</name>
<evidence type="ECO:0000256" key="6">
    <source>
        <dbReference type="ARBA" id="ARBA00022989"/>
    </source>
</evidence>
<evidence type="ECO:0000256" key="1">
    <source>
        <dbReference type="ARBA" id="ARBA00004651"/>
    </source>
</evidence>
<dbReference type="STRING" id="708126.BW727_101183"/>
<dbReference type="RefSeq" id="WP_062472339.1">
    <property type="nucleotide sequence ID" value="NZ_BBYN01000045.1"/>
</dbReference>
<dbReference type="PANTHER" id="PTHR43337">
    <property type="entry name" value="XANTHINE/URACIL PERMEASE C887.17-RELATED"/>
    <property type="match status" value="1"/>
</dbReference>
<dbReference type="GO" id="GO:0005345">
    <property type="term" value="F:purine nucleobase transmembrane transporter activity"/>
    <property type="evidence" value="ECO:0007669"/>
    <property type="project" value="TreeGrafter"/>
</dbReference>
<dbReference type="KEGG" id="jda:BW727_101183"/>
<evidence type="ECO:0000256" key="4">
    <source>
        <dbReference type="ARBA" id="ARBA00022475"/>
    </source>
</evidence>
<dbReference type="PIRSF" id="PIRSF005353">
    <property type="entry name" value="PbuG"/>
    <property type="match status" value="1"/>
</dbReference>
<dbReference type="Proteomes" id="UP000188993">
    <property type="component" value="Chromosome"/>
</dbReference>
<feature type="transmembrane region" description="Helical" evidence="9">
    <location>
        <begin position="48"/>
        <end position="67"/>
    </location>
</feature>
<protein>
    <submittedName>
        <fullName evidence="10">Adenine permease AdeP</fullName>
    </submittedName>
</protein>
<dbReference type="PANTHER" id="PTHR43337:SF1">
    <property type="entry name" value="XANTHINE_URACIL PERMEASE C887.17-RELATED"/>
    <property type="match status" value="1"/>
</dbReference>
<sequence length="487" mass="51222">MEKFFKLKEHGTTVSTEILAGFTTFFAMAYIIFVNPSILSLSGMPTQAVFLATIISAAISTLVMGLFANVPYALAPGMGLNAFFTYTVVFALGFTWQEALAMVFLCGIVNVLITVTRVRKMIIKSIPESLQHAISAGIGVFISYIGLKNAGWLEFTSEANSIVSINSSPYNANLTTYDGGIGAVVTNGGIVPGLVNFTQPAALLALFGVVLTIILMVKNVRGAIMIGIIATTLLGIPMGIVTITSDVLAANSLGSAINELGITFGAAFGSEGLISLFSDTSRFPLVLMTIFAFSLSDTFDTIGTFIGTGRRSGIFSAEDEKALEEGSGFSSKMDKALFADSIGTIFGSIFGTSNTTTFVESAAGIGAGGRTGLTAVVVAGLFILSAFFAPLIGVVPPAATAPSLIIVGILMMSSFKDINWYDFEEAIPAFFASIFMGLTYNISTGIAAGFIFYVLVKTVVGKSKDIHPILWGSAALFLINYVIMAFL</sequence>
<evidence type="ECO:0000313" key="10">
    <source>
        <dbReference type="EMBL" id="AQS53550.1"/>
    </source>
</evidence>
<accession>A0A1S6IQ07</accession>
<feature type="transmembrane region" description="Helical" evidence="9">
    <location>
        <begin position="224"/>
        <end position="243"/>
    </location>
</feature>
<feature type="transmembrane region" description="Helical" evidence="9">
    <location>
        <begin position="197"/>
        <end position="217"/>
    </location>
</feature>
<feature type="transmembrane region" description="Helical" evidence="9">
    <location>
        <begin position="74"/>
        <end position="93"/>
    </location>
</feature>
<keyword evidence="3 8" id="KW-0813">Transport</keyword>
<dbReference type="AlphaFoldDB" id="A0A1S6IQ07"/>
<keyword evidence="4 8" id="KW-1003">Cell membrane</keyword>
<dbReference type="OrthoDB" id="9808458at2"/>
<feature type="transmembrane region" description="Helical" evidence="9">
    <location>
        <begin position="373"/>
        <end position="392"/>
    </location>
</feature>
<evidence type="ECO:0000256" key="3">
    <source>
        <dbReference type="ARBA" id="ARBA00022448"/>
    </source>
</evidence>
<organism evidence="10 11">
    <name type="scientific">Jeotgalibaca dankookensis</name>
    <dbReference type="NCBI Taxonomy" id="708126"/>
    <lineage>
        <taxon>Bacteria</taxon>
        <taxon>Bacillati</taxon>
        <taxon>Bacillota</taxon>
        <taxon>Bacilli</taxon>
        <taxon>Lactobacillales</taxon>
        <taxon>Carnobacteriaceae</taxon>
        <taxon>Jeotgalibaca</taxon>
    </lineage>
</organism>
<dbReference type="GO" id="GO:0005886">
    <property type="term" value="C:plasma membrane"/>
    <property type="evidence" value="ECO:0007669"/>
    <property type="project" value="UniProtKB-SubCell"/>
</dbReference>